<dbReference type="VEuPathDB" id="FungiDB:ASPWEDRAFT_169904"/>
<organism evidence="2 3">
    <name type="scientific">Aspergillus wentii DTO 134E9</name>
    <dbReference type="NCBI Taxonomy" id="1073089"/>
    <lineage>
        <taxon>Eukaryota</taxon>
        <taxon>Fungi</taxon>
        <taxon>Dikarya</taxon>
        <taxon>Ascomycota</taxon>
        <taxon>Pezizomycotina</taxon>
        <taxon>Eurotiomycetes</taxon>
        <taxon>Eurotiomycetidae</taxon>
        <taxon>Eurotiales</taxon>
        <taxon>Aspergillaceae</taxon>
        <taxon>Aspergillus</taxon>
        <taxon>Aspergillus subgen. Cremei</taxon>
    </lineage>
</organism>
<dbReference type="Proteomes" id="UP000184383">
    <property type="component" value="Unassembled WGS sequence"/>
</dbReference>
<dbReference type="RefSeq" id="XP_040690056.1">
    <property type="nucleotide sequence ID" value="XM_040830536.1"/>
</dbReference>
<dbReference type="OrthoDB" id="5282017at2759"/>
<keyword evidence="3" id="KW-1185">Reference proteome</keyword>
<gene>
    <name evidence="2" type="ORF">ASPWEDRAFT_169904</name>
</gene>
<reference evidence="3" key="1">
    <citation type="journal article" date="2017" name="Genome Biol.">
        <title>Comparative genomics reveals high biological diversity and specific adaptations in the industrially and medically important fungal genus Aspergillus.</title>
        <authorList>
            <person name="de Vries R.P."/>
            <person name="Riley R."/>
            <person name="Wiebenga A."/>
            <person name="Aguilar-Osorio G."/>
            <person name="Amillis S."/>
            <person name="Uchima C.A."/>
            <person name="Anderluh G."/>
            <person name="Asadollahi M."/>
            <person name="Askin M."/>
            <person name="Barry K."/>
            <person name="Battaglia E."/>
            <person name="Bayram O."/>
            <person name="Benocci T."/>
            <person name="Braus-Stromeyer S.A."/>
            <person name="Caldana C."/>
            <person name="Canovas D."/>
            <person name="Cerqueira G.C."/>
            <person name="Chen F."/>
            <person name="Chen W."/>
            <person name="Choi C."/>
            <person name="Clum A."/>
            <person name="Dos Santos R.A."/>
            <person name="Damasio A.R."/>
            <person name="Diallinas G."/>
            <person name="Emri T."/>
            <person name="Fekete E."/>
            <person name="Flipphi M."/>
            <person name="Freyberg S."/>
            <person name="Gallo A."/>
            <person name="Gournas C."/>
            <person name="Habgood R."/>
            <person name="Hainaut M."/>
            <person name="Harispe M.L."/>
            <person name="Henrissat B."/>
            <person name="Hilden K.S."/>
            <person name="Hope R."/>
            <person name="Hossain A."/>
            <person name="Karabika E."/>
            <person name="Karaffa L."/>
            <person name="Karanyi Z."/>
            <person name="Krasevec N."/>
            <person name="Kuo A."/>
            <person name="Kusch H."/>
            <person name="LaButti K."/>
            <person name="Lagendijk E.L."/>
            <person name="Lapidus A."/>
            <person name="Levasseur A."/>
            <person name="Lindquist E."/>
            <person name="Lipzen A."/>
            <person name="Logrieco A.F."/>
            <person name="MacCabe A."/>
            <person name="Maekelae M.R."/>
            <person name="Malavazi I."/>
            <person name="Melin P."/>
            <person name="Meyer V."/>
            <person name="Mielnichuk N."/>
            <person name="Miskei M."/>
            <person name="Molnar A.P."/>
            <person name="Mule G."/>
            <person name="Ngan C.Y."/>
            <person name="Orejas M."/>
            <person name="Orosz E."/>
            <person name="Ouedraogo J.P."/>
            <person name="Overkamp K.M."/>
            <person name="Park H.-S."/>
            <person name="Perrone G."/>
            <person name="Piumi F."/>
            <person name="Punt P.J."/>
            <person name="Ram A.F."/>
            <person name="Ramon A."/>
            <person name="Rauscher S."/>
            <person name="Record E."/>
            <person name="Riano-Pachon D.M."/>
            <person name="Robert V."/>
            <person name="Roehrig J."/>
            <person name="Ruller R."/>
            <person name="Salamov A."/>
            <person name="Salih N.S."/>
            <person name="Samson R.A."/>
            <person name="Sandor E."/>
            <person name="Sanguinetti M."/>
            <person name="Schuetze T."/>
            <person name="Sepcic K."/>
            <person name="Shelest E."/>
            <person name="Sherlock G."/>
            <person name="Sophianopoulou V."/>
            <person name="Squina F.M."/>
            <person name="Sun H."/>
            <person name="Susca A."/>
            <person name="Todd R.B."/>
            <person name="Tsang A."/>
            <person name="Unkles S.E."/>
            <person name="van de Wiele N."/>
            <person name="van Rossen-Uffink D."/>
            <person name="Oliveira J.V."/>
            <person name="Vesth T.C."/>
            <person name="Visser J."/>
            <person name="Yu J.-H."/>
            <person name="Zhou M."/>
            <person name="Andersen M.R."/>
            <person name="Archer D.B."/>
            <person name="Baker S.E."/>
            <person name="Benoit I."/>
            <person name="Brakhage A.A."/>
            <person name="Braus G.H."/>
            <person name="Fischer R."/>
            <person name="Frisvad J.C."/>
            <person name="Goldman G.H."/>
            <person name="Houbraken J."/>
            <person name="Oakley B."/>
            <person name="Pocsi I."/>
            <person name="Scazzocchio C."/>
            <person name="Seiboth B."/>
            <person name="vanKuyk P.A."/>
            <person name="Wortman J."/>
            <person name="Dyer P.S."/>
            <person name="Grigoriev I.V."/>
        </authorList>
    </citation>
    <scope>NUCLEOTIDE SEQUENCE [LARGE SCALE GENOMIC DNA]</scope>
    <source>
        <strain evidence="3">DTO 134E9</strain>
    </source>
</reference>
<name>A0A1L9RN62_ASPWE</name>
<dbReference type="Gene3D" id="2.60.120.620">
    <property type="entry name" value="q2cbj1_9rhob like domain"/>
    <property type="match status" value="1"/>
</dbReference>
<sequence>MLATKTFLLPSSRVCISGLRNLSASALAKATATSTSSSSPSTGTAIHPPWPDGPLRVSPWQRQEALPLTRQAFLDLLDGRTPAINEPGFLSKEVAQKITDEVSPRILPYQHVAGPPLEKVGVAQFEFQAQSEEDFKNRDAGFKDRYFEQAAANAPLHDQLTEKVGDNPWARIMAHIASLVPEWDVVRASEGPGRTYFSGIYRVINKSTPIHCDWSPFDSATEDWIVNRITRQAVFNLYCADFRGGETLVYDVQWSPEAMRYRDPATYGYFPSMVEGHRSYTFSPGQGDLCLFNSRNMHEVKPVQEDDHPTLGKWSPPRVTLSSFMGLLPESVTGGRPQLIFWS</sequence>
<proteinExistence type="predicted"/>
<feature type="compositionally biased region" description="Low complexity" evidence="1">
    <location>
        <begin position="32"/>
        <end position="45"/>
    </location>
</feature>
<evidence type="ECO:0000313" key="3">
    <source>
        <dbReference type="Proteomes" id="UP000184383"/>
    </source>
</evidence>
<evidence type="ECO:0000313" key="2">
    <source>
        <dbReference type="EMBL" id="OJJ36380.1"/>
    </source>
</evidence>
<evidence type="ECO:0000256" key="1">
    <source>
        <dbReference type="SAM" id="MobiDB-lite"/>
    </source>
</evidence>
<dbReference type="Pfam" id="PF22814">
    <property type="entry name" value="WelO5"/>
    <property type="match status" value="1"/>
</dbReference>
<dbReference type="GeneID" id="63746384"/>
<dbReference type="InterPro" id="IPR055091">
    <property type="entry name" value="WelO5-like"/>
</dbReference>
<protein>
    <submittedName>
        <fullName evidence="2">Uncharacterized protein</fullName>
    </submittedName>
</protein>
<accession>A0A1L9RN62</accession>
<dbReference type="EMBL" id="KV878211">
    <property type="protein sequence ID" value="OJJ36380.1"/>
    <property type="molecule type" value="Genomic_DNA"/>
</dbReference>
<dbReference type="AlphaFoldDB" id="A0A1L9RN62"/>
<feature type="region of interest" description="Disordered" evidence="1">
    <location>
        <begin position="32"/>
        <end position="56"/>
    </location>
</feature>